<dbReference type="KEGG" id="des:DSOUD_2351"/>
<reference evidence="1 2" key="1">
    <citation type="submission" date="2015-07" db="EMBL/GenBank/DDBJ databases">
        <title>Isolation and Genomic Characterization of a Novel Halophilic Metal-Reducing Deltaproteobacterium from the Deep Subsurface.</title>
        <authorList>
            <person name="Badalamenti J.P."/>
            <person name="Summers Z.M."/>
            <person name="Gralnick J.A."/>
            <person name="Bond D.R."/>
        </authorList>
    </citation>
    <scope>NUCLEOTIDE SEQUENCE [LARGE SCALE GENOMIC DNA]</scope>
    <source>
        <strain evidence="1 2">WTL</strain>
    </source>
</reference>
<gene>
    <name evidence="1" type="ORF">DSOUD_2351</name>
</gene>
<dbReference type="Proteomes" id="UP000057158">
    <property type="component" value="Chromosome"/>
</dbReference>
<protein>
    <submittedName>
        <fullName evidence="1">Uncharacterized protein</fullName>
    </submittedName>
</protein>
<sequence length="184" mass="20378">MEQAQPLCRRPFSPRTWAIFFRGQPGANRRMNTEIKKCPHGDKLAFGPGRSIDAPITQAFHQFQMHSEKQALDLAVRLRVLGKSLASGCPGRGVAGGKEAEGFQSLRRQLDNYLLSLVDHGFEEHPYFPTVCHCLRESLPSDLNGCAGEHCSIERVETFISLLSERNRGGEDVFPGESAPSLSL</sequence>
<name>A0A0M4DIP3_9BACT</name>
<organism evidence="1 2">
    <name type="scientific">Desulfuromonas soudanensis</name>
    <dbReference type="NCBI Taxonomy" id="1603606"/>
    <lineage>
        <taxon>Bacteria</taxon>
        <taxon>Pseudomonadati</taxon>
        <taxon>Thermodesulfobacteriota</taxon>
        <taxon>Desulfuromonadia</taxon>
        <taxon>Desulfuromonadales</taxon>
        <taxon>Desulfuromonadaceae</taxon>
        <taxon>Desulfuromonas</taxon>
    </lineage>
</organism>
<keyword evidence="2" id="KW-1185">Reference proteome</keyword>
<evidence type="ECO:0000313" key="1">
    <source>
        <dbReference type="EMBL" id="ALC17112.1"/>
    </source>
</evidence>
<dbReference type="PATRIC" id="fig|1603606.3.peg.2546"/>
<dbReference type="AlphaFoldDB" id="A0A0M4DIP3"/>
<proteinExistence type="predicted"/>
<evidence type="ECO:0000313" key="2">
    <source>
        <dbReference type="Proteomes" id="UP000057158"/>
    </source>
</evidence>
<accession>A0A0M4DIP3</accession>
<dbReference type="EMBL" id="CP010802">
    <property type="protein sequence ID" value="ALC17112.1"/>
    <property type="molecule type" value="Genomic_DNA"/>
</dbReference>